<dbReference type="InterPro" id="IPR032466">
    <property type="entry name" value="Metal_Hydrolase"/>
</dbReference>
<dbReference type="GO" id="GO:0006508">
    <property type="term" value="P:proteolysis"/>
    <property type="evidence" value="ECO:0007669"/>
    <property type="project" value="InterPro"/>
</dbReference>
<dbReference type="Proteomes" id="UP001286174">
    <property type="component" value="Unassembled WGS sequence"/>
</dbReference>
<dbReference type="SUPFAM" id="SSF51556">
    <property type="entry name" value="Metallo-dependent hydrolases"/>
    <property type="match status" value="1"/>
</dbReference>
<reference evidence="1 2" key="1">
    <citation type="submission" date="2022-03" db="EMBL/GenBank/DDBJ databases">
        <title>Novel taxa within the pig intestine.</title>
        <authorList>
            <person name="Wylensek D."/>
            <person name="Bishof K."/>
            <person name="Afrizal A."/>
            <person name="Clavel T."/>
        </authorList>
    </citation>
    <scope>NUCLEOTIDE SEQUENCE [LARGE SCALE GENOMIC DNA]</scope>
    <source>
        <strain evidence="1 2">CLA-KB-P133</strain>
    </source>
</reference>
<dbReference type="RefSeq" id="WP_370596485.1">
    <property type="nucleotide sequence ID" value="NZ_JALBUR010000031.1"/>
</dbReference>
<gene>
    <name evidence="1" type="ORF">MOZ60_09505</name>
</gene>
<proteinExistence type="predicted"/>
<keyword evidence="1" id="KW-0224">Dipeptidase</keyword>
<evidence type="ECO:0000313" key="2">
    <source>
        <dbReference type="Proteomes" id="UP001286174"/>
    </source>
</evidence>
<dbReference type="PANTHER" id="PTHR10443">
    <property type="entry name" value="MICROSOMAL DIPEPTIDASE"/>
    <property type="match status" value="1"/>
</dbReference>
<dbReference type="Gene3D" id="3.20.20.140">
    <property type="entry name" value="Metal-dependent hydrolases"/>
    <property type="match status" value="1"/>
</dbReference>
<dbReference type="PANTHER" id="PTHR10443:SF12">
    <property type="entry name" value="DIPEPTIDASE"/>
    <property type="match status" value="1"/>
</dbReference>
<comment type="caution">
    <text evidence="1">The sequence shown here is derived from an EMBL/GenBank/DDBJ whole genome shotgun (WGS) entry which is preliminary data.</text>
</comment>
<name>A0AB35U5A0_9FIRM</name>
<protein>
    <submittedName>
        <fullName evidence="1">Membrane dipeptidase</fullName>
        <ecNumber evidence="1">3.4.13.-</ecNumber>
    </submittedName>
</protein>
<keyword evidence="1" id="KW-0645">Protease</keyword>
<dbReference type="EMBL" id="JALBUR010000031">
    <property type="protein sequence ID" value="MDX8420321.1"/>
    <property type="molecule type" value="Genomic_DNA"/>
</dbReference>
<dbReference type="GO" id="GO:0070573">
    <property type="term" value="F:metallodipeptidase activity"/>
    <property type="evidence" value="ECO:0007669"/>
    <property type="project" value="InterPro"/>
</dbReference>
<organism evidence="1 2">
    <name type="scientific">Grylomicrobium aquisgranensis</name>
    <dbReference type="NCBI Taxonomy" id="2926318"/>
    <lineage>
        <taxon>Bacteria</taxon>
        <taxon>Bacillati</taxon>
        <taxon>Bacillota</taxon>
        <taxon>Erysipelotrichia</taxon>
        <taxon>Erysipelotrichales</taxon>
        <taxon>Erysipelotrichaceae</taxon>
        <taxon>Grylomicrobium</taxon>
    </lineage>
</organism>
<dbReference type="EC" id="3.4.13.-" evidence="1"/>
<sequence>MRIFDLHADLAIAIRQYPNETAVLKNHWDKRLEKGEIMYSAAASFFAGRESWQDMMDTVTMVRNDIIASGHKPMLSMDDLDPDSDHVSYLMTVEGMCGIHDHPEEKIDWLYEQGNRIGSLEWNDENDLATGNSGHAGRGLTDLGRRAIARMNERHMVVDVSHANEKTFWDILDASTRPVIATHSNAKALCYVPRNLTDQQIVALCDKGGLIGLNACEEFIAQKQADRSARTLAKHARFMADLVGVSHVAVGFDLGGYYNKAEGHDLYDPEQAQNFIDGLKAEGFSEEEIADIAWRNVYHFLQDNL</sequence>
<evidence type="ECO:0000313" key="1">
    <source>
        <dbReference type="EMBL" id="MDX8420321.1"/>
    </source>
</evidence>
<keyword evidence="1" id="KW-0378">Hydrolase</keyword>
<dbReference type="AlphaFoldDB" id="A0AB35U5A0"/>
<dbReference type="InterPro" id="IPR008257">
    <property type="entry name" value="Pept_M19"/>
</dbReference>
<accession>A0AB35U5A0</accession>
<keyword evidence="2" id="KW-1185">Reference proteome</keyword>
<dbReference type="Pfam" id="PF01244">
    <property type="entry name" value="Peptidase_M19"/>
    <property type="match status" value="1"/>
</dbReference>
<dbReference type="PROSITE" id="PS51365">
    <property type="entry name" value="RENAL_DIPEPTIDASE_2"/>
    <property type="match status" value="1"/>
</dbReference>